<dbReference type="InterPro" id="IPR008775">
    <property type="entry name" value="Phytyl_CoA_dOase-like"/>
</dbReference>
<organism evidence="1 2">
    <name type="scientific">Bizionia paragorgiae</name>
    <dbReference type="NCBI Taxonomy" id="283786"/>
    <lineage>
        <taxon>Bacteria</taxon>
        <taxon>Pseudomonadati</taxon>
        <taxon>Bacteroidota</taxon>
        <taxon>Flavobacteriia</taxon>
        <taxon>Flavobacteriales</taxon>
        <taxon>Flavobacteriaceae</taxon>
        <taxon>Bizionia</taxon>
    </lineage>
</organism>
<dbReference type="EMBL" id="FNQK01000008">
    <property type="protein sequence ID" value="SEA23205.1"/>
    <property type="molecule type" value="Genomic_DNA"/>
</dbReference>
<evidence type="ECO:0000313" key="1">
    <source>
        <dbReference type="EMBL" id="SEA23205.1"/>
    </source>
</evidence>
<dbReference type="STRING" id="283786.SAMN04487990_108155"/>
<keyword evidence="2" id="KW-1185">Reference proteome</keyword>
<sequence>MITSHQKQCKLFLDNESYAFDVKGDFFWGEEELLFKEDDNIISKMDWKKEGYKVVQAFYNDEFSRLKKATTNQIIKAIQANNIPCDPDTFCLAKYHEVVTTNALHGKVIEITKNLENKDLDFDIEVLAQRFGAILGYDLTSWIEELQKSHIQIRISRPNSLDINPPHRDGYLSYWEDIINVWVPIEGCNERSSLPVFSGSHLIPENEILRTESKGAEINGNLYYVPCILETKSGPISMLRPNPMEGEALLFTPFLIHGAAVNKNTDITRVSLELRFPKAKH</sequence>
<keyword evidence="1" id="KW-0560">Oxidoreductase</keyword>
<dbReference type="Gene3D" id="2.60.120.620">
    <property type="entry name" value="q2cbj1_9rhob like domain"/>
    <property type="match status" value="1"/>
</dbReference>
<evidence type="ECO:0000313" key="2">
    <source>
        <dbReference type="Proteomes" id="UP000198846"/>
    </source>
</evidence>
<dbReference type="Pfam" id="PF05721">
    <property type="entry name" value="PhyH"/>
    <property type="match status" value="1"/>
</dbReference>
<accession>A0A1H3ZHR3</accession>
<gene>
    <name evidence="1" type="ORF">SAMN04487990_108155</name>
</gene>
<dbReference type="AlphaFoldDB" id="A0A1H3ZHR3"/>
<reference evidence="1 2" key="1">
    <citation type="submission" date="2016-10" db="EMBL/GenBank/DDBJ databases">
        <authorList>
            <person name="de Groot N.N."/>
        </authorList>
    </citation>
    <scope>NUCLEOTIDE SEQUENCE [LARGE SCALE GENOMIC DNA]</scope>
    <source>
        <strain evidence="1 2">DSM 23842</strain>
    </source>
</reference>
<keyword evidence="1" id="KW-0223">Dioxygenase</keyword>
<protein>
    <submittedName>
        <fullName evidence="1">Phytanoyl-CoA dioxygenase (PhyH)</fullName>
    </submittedName>
</protein>
<dbReference type="Proteomes" id="UP000198846">
    <property type="component" value="Unassembled WGS sequence"/>
</dbReference>
<name>A0A1H3ZHR3_BIZPA</name>
<dbReference type="SUPFAM" id="SSF51197">
    <property type="entry name" value="Clavaminate synthase-like"/>
    <property type="match status" value="1"/>
</dbReference>
<dbReference type="RefSeq" id="WP_092133675.1">
    <property type="nucleotide sequence ID" value="NZ_FNQK01000008.1"/>
</dbReference>
<dbReference type="GO" id="GO:0016706">
    <property type="term" value="F:2-oxoglutarate-dependent dioxygenase activity"/>
    <property type="evidence" value="ECO:0007669"/>
    <property type="project" value="UniProtKB-ARBA"/>
</dbReference>
<dbReference type="OrthoDB" id="870003at2"/>
<proteinExistence type="predicted"/>